<sequence length="580" mass="60193">MSGTSLVKSFQSLKLSRESFVKDLNKEHIEKADAARDAVDKKNKRRGVTQAVDDSAKGIKGSVGKLEDELKKSIGASSGVVKGGLGKLENELKAAFAELKAHITAETPKIGKAVADGLAKGMQASKSVIETEAKRLGEVIAEAVKDKLKVESPSKVMARIGEHVGDGLAKGIKEGRGKVTSAAKQLASSATKVTGLRATATRQGRQIGDGIASGIQQSKGKVSSAMRSATQPVSTGARSAANGLAPLKKELTATAGEATKSGKQLGTTTKGMKGLGPAGKLAGGGLKAVGTGFKAALGPAGLIMMLLEPFITKLVETVVKSKTFQKIVSQAMKVVSGAIKWVTNAAKSVFNWVKKNWPLLLAILTGPFGIAVGLIIKYKDKILNAVKGAFNWVKGHWKLLLAILTGPFGLAVYAISKNFNKIVSFAKGLPGKIARGIGNVASTLRGKGMDLIRGFINGIKSMAGSVISAIRDSVTDKIPGFVKKALGISSPSKVMMELGKNVGEGMALGVEHGGGKVAKAMTGLVQPPKTAAFRPAMAGQPALARAGAASSLHVENYYESPRGSVRTTAEELMWLAKGRG</sequence>
<dbReference type="RefSeq" id="WP_160823320.1">
    <property type="nucleotide sequence ID" value="NZ_JBHSXS010000029.1"/>
</dbReference>
<organism evidence="3 4">
    <name type="scientific">Actinomadura yumaensis</name>
    <dbReference type="NCBI Taxonomy" id="111807"/>
    <lineage>
        <taxon>Bacteria</taxon>
        <taxon>Bacillati</taxon>
        <taxon>Actinomycetota</taxon>
        <taxon>Actinomycetes</taxon>
        <taxon>Streptosporangiales</taxon>
        <taxon>Thermomonosporaceae</taxon>
        <taxon>Actinomadura</taxon>
    </lineage>
</organism>
<feature type="transmembrane region" description="Helical" evidence="2">
    <location>
        <begin position="357"/>
        <end position="376"/>
    </location>
</feature>
<keyword evidence="2" id="KW-0812">Transmembrane</keyword>
<feature type="compositionally biased region" description="Polar residues" evidence="1">
    <location>
        <begin position="221"/>
        <end position="237"/>
    </location>
</feature>
<comment type="caution">
    <text evidence="3">The sequence shown here is derived from an EMBL/GenBank/DDBJ whole genome shotgun (WGS) entry which is preliminary data.</text>
</comment>
<dbReference type="Proteomes" id="UP001596380">
    <property type="component" value="Unassembled WGS sequence"/>
</dbReference>
<evidence type="ECO:0000313" key="4">
    <source>
        <dbReference type="Proteomes" id="UP001596380"/>
    </source>
</evidence>
<reference evidence="4" key="1">
    <citation type="journal article" date="2019" name="Int. J. Syst. Evol. Microbiol.">
        <title>The Global Catalogue of Microorganisms (GCM) 10K type strain sequencing project: providing services to taxonomists for standard genome sequencing and annotation.</title>
        <authorList>
            <consortium name="The Broad Institute Genomics Platform"/>
            <consortium name="The Broad Institute Genome Sequencing Center for Infectious Disease"/>
            <person name="Wu L."/>
            <person name="Ma J."/>
        </authorList>
    </citation>
    <scope>NUCLEOTIDE SEQUENCE [LARGE SCALE GENOMIC DNA]</scope>
    <source>
        <strain evidence="4">JCM 3369</strain>
    </source>
</reference>
<keyword evidence="2" id="KW-1133">Transmembrane helix</keyword>
<dbReference type="EMBL" id="JBHSXS010000029">
    <property type="protein sequence ID" value="MFC6884683.1"/>
    <property type="molecule type" value="Genomic_DNA"/>
</dbReference>
<protein>
    <submittedName>
        <fullName evidence="3">Uncharacterized protein</fullName>
    </submittedName>
</protein>
<keyword evidence="2" id="KW-0472">Membrane</keyword>
<gene>
    <name evidence="3" type="ORF">ACFQKB_33335</name>
</gene>
<evidence type="ECO:0000256" key="2">
    <source>
        <dbReference type="SAM" id="Phobius"/>
    </source>
</evidence>
<evidence type="ECO:0000313" key="3">
    <source>
        <dbReference type="EMBL" id="MFC6884683.1"/>
    </source>
</evidence>
<evidence type="ECO:0000256" key="1">
    <source>
        <dbReference type="SAM" id="MobiDB-lite"/>
    </source>
</evidence>
<name>A0ABW2CUD0_9ACTN</name>
<accession>A0ABW2CUD0</accession>
<proteinExistence type="predicted"/>
<feature type="region of interest" description="Disordered" evidence="1">
    <location>
        <begin position="221"/>
        <end position="241"/>
    </location>
</feature>
<feature type="transmembrane region" description="Helical" evidence="2">
    <location>
        <begin position="397"/>
        <end position="415"/>
    </location>
</feature>
<keyword evidence="4" id="KW-1185">Reference proteome</keyword>